<comment type="caution">
    <text evidence="3">The sequence shown here is derived from an EMBL/GenBank/DDBJ whole genome shotgun (WGS) entry which is preliminary data.</text>
</comment>
<dbReference type="Gene3D" id="3.10.450.50">
    <property type="match status" value="1"/>
</dbReference>
<accession>A0A831TIG0</accession>
<sequence>MQFEQSLHAAQRQVLDSQARPPATRHHSHAGVSPLRRASRAEAGEGSRREGPPTANQSDPAWGSTSVGGTIAMSNVRTVQDIYTAFSRGDIPAILETLADDVDWDYGYRVAPNPVPWLQAQRGTAGVARFFESLTELEFHRFVPKAVLEGPGLVVALTDVEATVKETGKPIVEIDEVHIWHFKDEGKVVRFRHCADTYQHAMAYRG</sequence>
<dbReference type="SUPFAM" id="SSF54427">
    <property type="entry name" value="NTF2-like"/>
    <property type="match status" value="1"/>
</dbReference>
<proteinExistence type="predicted"/>
<name>A0A831TIG0_9BACT</name>
<feature type="region of interest" description="Disordered" evidence="1">
    <location>
        <begin position="1"/>
        <end position="66"/>
    </location>
</feature>
<feature type="compositionally biased region" description="Basic and acidic residues" evidence="1">
    <location>
        <begin position="39"/>
        <end position="51"/>
    </location>
</feature>
<dbReference type="InterPro" id="IPR037401">
    <property type="entry name" value="SnoaL-like"/>
</dbReference>
<evidence type="ECO:0000313" key="3">
    <source>
        <dbReference type="EMBL" id="HEG92761.1"/>
    </source>
</evidence>
<dbReference type="PANTHER" id="PTHR41252:SF1">
    <property type="entry name" value="BLR2505 PROTEIN"/>
    <property type="match status" value="1"/>
</dbReference>
<protein>
    <recommendedName>
        <fullName evidence="2">SnoaL-like domain-containing protein</fullName>
    </recommendedName>
</protein>
<dbReference type="PANTHER" id="PTHR41252">
    <property type="entry name" value="BLR2505 PROTEIN"/>
    <property type="match status" value="1"/>
</dbReference>
<feature type="domain" description="SnoaL-like" evidence="2">
    <location>
        <begin position="79"/>
        <end position="190"/>
    </location>
</feature>
<evidence type="ECO:0000256" key="1">
    <source>
        <dbReference type="SAM" id="MobiDB-lite"/>
    </source>
</evidence>
<organism evidence="3">
    <name type="scientific">Thermorudis peleae</name>
    <dbReference type="NCBI Taxonomy" id="1382356"/>
    <lineage>
        <taxon>Bacteria</taxon>
        <taxon>Pseudomonadati</taxon>
        <taxon>Thermomicrobiota</taxon>
        <taxon>Thermomicrobia</taxon>
        <taxon>Thermomicrobia incertae sedis</taxon>
        <taxon>Thermorudis</taxon>
    </lineage>
</organism>
<evidence type="ECO:0000259" key="2">
    <source>
        <dbReference type="Pfam" id="PF12680"/>
    </source>
</evidence>
<gene>
    <name evidence="3" type="ORF">ENP34_15195</name>
</gene>
<reference evidence="3" key="1">
    <citation type="journal article" date="2020" name="mSystems">
        <title>Genome- and Community-Level Interaction Insights into Carbon Utilization and Element Cycling Functions of Hydrothermarchaeota in Hydrothermal Sediment.</title>
        <authorList>
            <person name="Zhou Z."/>
            <person name="Liu Y."/>
            <person name="Xu W."/>
            <person name="Pan J."/>
            <person name="Luo Z.H."/>
            <person name="Li M."/>
        </authorList>
    </citation>
    <scope>NUCLEOTIDE SEQUENCE [LARGE SCALE GENOMIC DNA]</scope>
    <source>
        <strain evidence="3">SpSt-210</strain>
    </source>
</reference>
<dbReference type="InterPro" id="IPR032710">
    <property type="entry name" value="NTF2-like_dom_sf"/>
</dbReference>
<dbReference type="Pfam" id="PF12680">
    <property type="entry name" value="SnoaL_2"/>
    <property type="match status" value="1"/>
</dbReference>
<dbReference type="AlphaFoldDB" id="A0A831TIG0"/>
<feature type="compositionally biased region" description="Polar residues" evidence="1">
    <location>
        <begin position="54"/>
        <end position="66"/>
    </location>
</feature>
<dbReference type="EMBL" id="DSIY01000355">
    <property type="protein sequence ID" value="HEG92761.1"/>
    <property type="molecule type" value="Genomic_DNA"/>
</dbReference>